<keyword evidence="1 6" id="KW-0963">Cytoplasm</keyword>
<dbReference type="Gene3D" id="3.40.1440.10">
    <property type="entry name" value="GIY-YIG endonuclease"/>
    <property type="match status" value="1"/>
</dbReference>
<dbReference type="InterPro" id="IPR001162">
    <property type="entry name" value="UvrC_RNase_H_dom"/>
</dbReference>
<dbReference type="SUPFAM" id="SSF46600">
    <property type="entry name" value="C-terminal UvrC-binding domain of UvrB"/>
    <property type="match status" value="1"/>
</dbReference>
<gene>
    <name evidence="6" type="primary">uvrC</name>
    <name evidence="10" type="ORF">TO73_1512</name>
</gene>
<comment type="subcellular location">
    <subcellularLocation>
        <location evidence="6">Cytoplasm</location>
    </subcellularLocation>
</comment>
<dbReference type="InterPro" id="IPR035901">
    <property type="entry name" value="GIY-YIG_endonuc_sf"/>
</dbReference>
<feature type="domain" description="GIY-YIG" evidence="8">
    <location>
        <begin position="14"/>
        <end position="88"/>
    </location>
</feature>
<dbReference type="Gene3D" id="3.30.420.340">
    <property type="entry name" value="UvrC, RNAse H endonuclease domain"/>
    <property type="match status" value="1"/>
</dbReference>
<dbReference type="PANTHER" id="PTHR30562">
    <property type="entry name" value="UVRC/OXIDOREDUCTASE"/>
    <property type="match status" value="1"/>
</dbReference>
<dbReference type="InterPro" id="IPR000305">
    <property type="entry name" value="GIY-YIG_endonuc"/>
</dbReference>
<evidence type="ECO:0000259" key="9">
    <source>
        <dbReference type="PROSITE" id="PS50165"/>
    </source>
</evidence>
<accession>A0ABM5VMI4</accession>
<evidence type="ECO:0000313" key="10">
    <source>
        <dbReference type="EMBL" id="ALJ91352.1"/>
    </source>
</evidence>
<comment type="subunit">
    <text evidence="6">Interacts with UvrB in an incision complex.</text>
</comment>
<dbReference type="Gene3D" id="4.10.860.10">
    <property type="entry name" value="UVR domain"/>
    <property type="match status" value="1"/>
</dbReference>
<evidence type="ECO:0000256" key="4">
    <source>
        <dbReference type="ARBA" id="ARBA00022881"/>
    </source>
</evidence>
<name>A0ABM5VMI4_THEA5</name>
<dbReference type="InterPro" id="IPR036876">
    <property type="entry name" value="UVR_dom_sf"/>
</dbReference>
<feature type="domain" description="UvrC family homology region profile" evidence="9">
    <location>
        <begin position="249"/>
        <end position="471"/>
    </location>
</feature>
<evidence type="ECO:0000259" key="7">
    <source>
        <dbReference type="PROSITE" id="PS50151"/>
    </source>
</evidence>
<feature type="domain" description="UVR" evidence="7">
    <location>
        <begin position="197"/>
        <end position="232"/>
    </location>
</feature>
<dbReference type="HAMAP" id="MF_00203">
    <property type="entry name" value="UvrC"/>
    <property type="match status" value="1"/>
</dbReference>
<dbReference type="Pfam" id="PF22920">
    <property type="entry name" value="UvrC_RNaseH"/>
    <property type="match status" value="1"/>
</dbReference>
<dbReference type="InterPro" id="IPR010994">
    <property type="entry name" value="RuvA_2-like"/>
</dbReference>
<dbReference type="Pfam" id="PF14520">
    <property type="entry name" value="HHH_5"/>
    <property type="match status" value="1"/>
</dbReference>
<dbReference type="SMART" id="SM00278">
    <property type="entry name" value="HhH1"/>
    <property type="match status" value="2"/>
</dbReference>
<dbReference type="InterPro" id="IPR004791">
    <property type="entry name" value="UvrC"/>
</dbReference>
<keyword evidence="4 6" id="KW-0267">Excision nuclease</keyword>
<dbReference type="InterPro" id="IPR047296">
    <property type="entry name" value="GIY-YIG_UvrC_Cho"/>
</dbReference>
<dbReference type="InterPro" id="IPR038476">
    <property type="entry name" value="UvrC_RNase_H_dom_sf"/>
</dbReference>
<evidence type="ECO:0000256" key="3">
    <source>
        <dbReference type="ARBA" id="ARBA00022769"/>
    </source>
</evidence>
<proteinExistence type="inferred from homology"/>
<protein>
    <recommendedName>
        <fullName evidence="6">UvrABC system protein C</fullName>
        <shortName evidence="6">Protein UvrC</shortName>
    </recommendedName>
    <alternativeName>
        <fullName evidence="6">Excinuclease ABC subunit C</fullName>
    </alternativeName>
</protein>
<keyword evidence="11" id="KW-1185">Reference proteome</keyword>
<evidence type="ECO:0000256" key="6">
    <source>
        <dbReference type="HAMAP-Rule" id="MF_00203"/>
    </source>
</evidence>
<dbReference type="Pfam" id="PF02151">
    <property type="entry name" value="UVR"/>
    <property type="match status" value="1"/>
</dbReference>
<dbReference type="NCBIfam" id="TIGR00194">
    <property type="entry name" value="uvrC"/>
    <property type="match status" value="1"/>
</dbReference>
<evidence type="ECO:0000313" key="11">
    <source>
        <dbReference type="Proteomes" id="UP000058660"/>
    </source>
</evidence>
<dbReference type="EMBL" id="CP010822">
    <property type="protein sequence ID" value="ALJ91352.1"/>
    <property type="molecule type" value="Genomic_DNA"/>
</dbReference>
<keyword evidence="5 6" id="KW-0234">DNA repair</keyword>
<keyword evidence="2 6" id="KW-0227">DNA damage</keyword>
<dbReference type="InterPro" id="IPR001943">
    <property type="entry name" value="UVR_dom"/>
</dbReference>
<dbReference type="CDD" id="cd10434">
    <property type="entry name" value="GIY-YIG_UvrC_Cho"/>
    <property type="match status" value="1"/>
</dbReference>
<evidence type="ECO:0000259" key="8">
    <source>
        <dbReference type="PROSITE" id="PS50164"/>
    </source>
</evidence>
<dbReference type="Pfam" id="PF01541">
    <property type="entry name" value="GIY-YIG"/>
    <property type="match status" value="1"/>
</dbReference>
<sequence>MGKMRPEELPPLPEAPGVYLWKRGEEVLYVGKAKSLRARVKSYFHAEGKARRIAEEATALDFIATRDEVEALLLEANLIKAHRPPYNVLLKDDKHYPFLKLTNEPFPTLLVVRRVEEDGAKYYGPFPEAGALRRIKALVDRLFPLRKNSGYPMKRRRYPCLNHSMGRCLAPCVGLADPKAYGEVVRQVEAVLEGRVDGLLSELEAKMREAARRLEFERAAEIRDQIEALKAFFSTAQQAFDPEMGDLDFLGMARAGALSVVQLYQVRSGRILGRISRVVEKEEATDEEILWAFLRDHYLEASPLPPLVLLPFPLEDLESLAELLRRRAGRRVELRVPKRGEKQRLLELAEKNARLALESELKLLERRGNHPGLKALQDLLALSRRPFRIEGYDVSHLQGEARVFSMAVMEGGRPKKAEYRRMRLRAGNDDYAAMEEGVFRRFTGSLKEMPLPDLLLIDGGLGQVRAAMRALERAGLSLPLVGLAKKEEVLITPEGREIRLPLTHPALRLLIHLRDEAHANGLRYHQKRRAQEALKVLEGIPGIGEARRKLLLERYGGLKALKEAPLEELARLPGMSLKAAQALKEALREGAPEPA</sequence>
<dbReference type="SUPFAM" id="SSF47781">
    <property type="entry name" value="RuvA domain 2-like"/>
    <property type="match status" value="1"/>
</dbReference>
<comment type="function">
    <text evidence="6">The UvrABC repair system catalyzes the recognition and processing of DNA lesions. UvrC both incises the 5' and 3' sides of the lesion. The N-terminal half is responsible for the 3' incision and the C-terminal half is responsible for the 5' incision.</text>
</comment>
<reference evidence="11" key="1">
    <citation type="journal article" date="2015" name="PLoS ONE">
        <title>Complete Genome Sequence of Thermus aquaticus Y51MC23.</title>
        <authorList>
            <person name="Brumm P.J."/>
            <person name="Monsma S."/>
            <person name="Keough B."/>
            <person name="Jasinovica S."/>
            <person name="Ferguson E."/>
            <person name="Schoenfeld T."/>
            <person name="Lodes M."/>
            <person name="Mead D.A."/>
        </authorList>
    </citation>
    <scope>NUCLEOTIDE SEQUENCE [LARGE SCALE GENOMIC DNA]</scope>
    <source>
        <strain evidence="11">BAA-2747 / Y51MC23</strain>
    </source>
</reference>
<dbReference type="Gene3D" id="1.10.150.20">
    <property type="entry name" value="5' to 3' exonuclease, C-terminal subdomain"/>
    <property type="match status" value="1"/>
</dbReference>
<dbReference type="Proteomes" id="UP000058660">
    <property type="component" value="Chromosome"/>
</dbReference>
<dbReference type="PROSITE" id="PS50151">
    <property type="entry name" value="UVR"/>
    <property type="match status" value="1"/>
</dbReference>
<keyword evidence="6" id="KW-0742">SOS response</keyword>
<organism evidence="10 11">
    <name type="scientific">Thermus aquaticus (strain ATCC BAA-2747 / Y51MC23)</name>
    <dbReference type="NCBI Taxonomy" id="498848"/>
    <lineage>
        <taxon>Bacteria</taxon>
        <taxon>Thermotogati</taxon>
        <taxon>Deinococcota</taxon>
        <taxon>Deinococci</taxon>
        <taxon>Thermales</taxon>
        <taxon>Thermaceae</taxon>
        <taxon>Thermus</taxon>
    </lineage>
</organism>
<dbReference type="InterPro" id="IPR050066">
    <property type="entry name" value="UvrABC_protein_C"/>
</dbReference>
<keyword evidence="3 6" id="KW-0228">DNA excision</keyword>
<comment type="similarity">
    <text evidence="6">Belongs to the UvrC family.</text>
</comment>
<dbReference type="PROSITE" id="PS50164">
    <property type="entry name" value="GIY_YIG"/>
    <property type="match status" value="1"/>
</dbReference>
<dbReference type="SMART" id="SM00465">
    <property type="entry name" value="GIYc"/>
    <property type="match status" value="1"/>
</dbReference>
<dbReference type="SUPFAM" id="SSF82771">
    <property type="entry name" value="GIY-YIG endonuclease"/>
    <property type="match status" value="1"/>
</dbReference>
<evidence type="ECO:0000256" key="2">
    <source>
        <dbReference type="ARBA" id="ARBA00022763"/>
    </source>
</evidence>
<dbReference type="Pfam" id="PF08459">
    <property type="entry name" value="UvrC_RNaseH_dom"/>
    <property type="match status" value="1"/>
</dbReference>
<dbReference type="PROSITE" id="PS50165">
    <property type="entry name" value="UVRC"/>
    <property type="match status" value="1"/>
</dbReference>
<evidence type="ECO:0000256" key="1">
    <source>
        <dbReference type="ARBA" id="ARBA00022490"/>
    </source>
</evidence>
<evidence type="ECO:0000256" key="5">
    <source>
        <dbReference type="ARBA" id="ARBA00023204"/>
    </source>
</evidence>
<dbReference type="RefSeq" id="WP_003046053.1">
    <property type="nucleotide sequence ID" value="NZ_CP010822.1"/>
</dbReference>
<dbReference type="InterPro" id="IPR003583">
    <property type="entry name" value="Hlx-hairpin-Hlx_DNA-bd_motif"/>
</dbReference>
<dbReference type="PANTHER" id="PTHR30562:SF1">
    <property type="entry name" value="UVRABC SYSTEM PROTEIN C"/>
    <property type="match status" value="1"/>
</dbReference>